<organism evidence="3 4">
    <name type="scientific">Schistosoma mattheei</name>
    <dbReference type="NCBI Taxonomy" id="31246"/>
    <lineage>
        <taxon>Eukaryota</taxon>
        <taxon>Metazoa</taxon>
        <taxon>Spiralia</taxon>
        <taxon>Lophotrochozoa</taxon>
        <taxon>Platyhelminthes</taxon>
        <taxon>Trematoda</taxon>
        <taxon>Digenea</taxon>
        <taxon>Strigeidida</taxon>
        <taxon>Schistosomatoidea</taxon>
        <taxon>Schistosomatidae</taxon>
        <taxon>Schistosoma</taxon>
    </lineage>
</organism>
<comment type="similarity">
    <text evidence="1">Belongs to the FAM114 family.</text>
</comment>
<keyword evidence="4" id="KW-1185">Reference proteome</keyword>
<dbReference type="Pfam" id="PF05334">
    <property type="entry name" value="DUF719"/>
    <property type="match status" value="1"/>
</dbReference>
<proteinExistence type="inferred from homology"/>
<gene>
    <name evidence="3" type="ORF">SMTD_LOCUS3217</name>
</gene>
<reference evidence="3 4" key="1">
    <citation type="submission" date="2018-11" db="EMBL/GenBank/DDBJ databases">
        <authorList>
            <consortium name="Pathogen Informatics"/>
        </authorList>
    </citation>
    <scope>NUCLEOTIDE SEQUENCE [LARGE SCALE GENOMIC DNA]</scope>
    <source>
        <strain>Denwood</strain>
        <strain evidence="4">Zambia</strain>
    </source>
</reference>
<evidence type="ECO:0000256" key="2">
    <source>
        <dbReference type="ARBA" id="ARBA00022553"/>
    </source>
</evidence>
<dbReference type="InterPro" id="IPR007998">
    <property type="entry name" value="DUF719"/>
</dbReference>
<dbReference type="Proteomes" id="UP000269396">
    <property type="component" value="Unassembled WGS sequence"/>
</dbReference>
<evidence type="ECO:0000313" key="3">
    <source>
        <dbReference type="EMBL" id="VDO93175.1"/>
    </source>
</evidence>
<name>A0A3P8DA49_9TREM</name>
<keyword evidence="2" id="KW-0597">Phosphoprotein</keyword>
<protein>
    <submittedName>
        <fullName evidence="3">Uncharacterized protein</fullName>
    </submittedName>
</protein>
<accession>A0A3P8DA49</accession>
<dbReference type="AlphaFoldDB" id="A0A3P8DA49"/>
<dbReference type="EMBL" id="UZAL01005445">
    <property type="protein sequence ID" value="VDO93175.1"/>
    <property type="molecule type" value="Genomic_DNA"/>
</dbReference>
<evidence type="ECO:0000313" key="4">
    <source>
        <dbReference type="Proteomes" id="UP000269396"/>
    </source>
</evidence>
<evidence type="ECO:0000256" key="1">
    <source>
        <dbReference type="ARBA" id="ARBA00006903"/>
    </source>
</evidence>
<sequence>MELIGRKTMSVLAENDPGFNYTKKFLRPPNAINNCPNLSKVCFRI</sequence>